<name>C8WUL6_ALIAD</name>
<accession>C8WUL6</accession>
<sequence>MTMDSFAFVESTHRETLAVIDSATDEEFNASPGPGRWSVGQVLEHIWKTDMSIIPVFRSAAKDRRPYSGTPKGVERATDRTVKIEAPEFIRPSDGPKSRDALRQALEEARRTLIESARALGGPQELERLGAPVPHPVFGELSLREWLEFVGYHEQRHVAQAREALEAVRRA</sequence>
<proteinExistence type="predicted"/>
<dbReference type="KEGG" id="aac:Aaci_2828"/>
<reference evidence="2 3" key="2">
    <citation type="journal article" date="2010" name="Stand. Genomic Sci.">
        <title>Complete genome sequence of Alicyclobacillus acidocaldarius type strain (104-IA).</title>
        <authorList>
            <person name="Mavromatis K."/>
            <person name="Sikorski J."/>
            <person name="Lapidus A."/>
            <person name="Glavina Del Rio T."/>
            <person name="Copeland A."/>
            <person name="Tice H."/>
            <person name="Cheng J.F."/>
            <person name="Lucas S."/>
            <person name="Chen F."/>
            <person name="Nolan M."/>
            <person name="Bruce D."/>
            <person name="Goodwin L."/>
            <person name="Pitluck S."/>
            <person name="Ivanova N."/>
            <person name="Ovchinnikova G."/>
            <person name="Pati A."/>
            <person name="Chen A."/>
            <person name="Palaniappan K."/>
            <person name="Land M."/>
            <person name="Hauser L."/>
            <person name="Chang Y.J."/>
            <person name="Jeffries C.D."/>
            <person name="Chain P."/>
            <person name="Meincke L."/>
            <person name="Sims D."/>
            <person name="Chertkov O."/>
            <person name="Han C."/>
            <person name="Brettin T."/>
            <person name="Detter J.C."/>
            <person name="Wahrenburg C."/>
            <person name="Rohde M."/>
            <person name="Pukall R."/>
            <person name="Goker M."/>
            <person name="Bristow J."/>
            <person name="Eisen J.A."/>
            <person name="Markowitz V."/>
            <person name="Hugenholtz P."/>
            <person name="Klenk H.P."/>
            <person name="Kyrpides N.C."/>
        </authorList>
    </citation>
    <scope>NUCLEOTIDE SEQUENCE [LARGE SCALE GENOMIC DNA]</scope>
    <source>
        <strain evidence="3">ATCC 27009 / DSM 446 / BCRC 14685 / JCM 5260 / KCTC 1825 / NBRC 15652 / NCIMB 11725 / NRRL B-14509 / 104-IA</strain>
    </source>
</reference>
<organism evidence="2 3">
    <name type="scientific">Alicyclobacillus acidocaldarius subsp. acidocaldarius (strain ATCC 27009 / DSM 446 / BCRC 14685 / JCM 5260 / KCTC 1825 / NBRC 15652 / NCIMB 11725 / NRRL B-14509 / 104-IA)</name>
    <name type="common">Bacillus acidocaldarius</name>
    <dbReference type="NCBI Taxonomy" id="521098"/>
    <lineage>
        <taxon>Bacteria</taxon>
        <taxon>Bacillati</taxon>
        <taxon>Bacillota</taxon>
        <taxon>Bacilli</taxon>
        <taxon>Bacillales</taxon>
        <taxon>Alicyclobacillaceae</taxon>
        <taxon>Alicyclobacillus</taxon>
    </lineage>
</organism>
<feature type="domain" description="DinB-like" evidence="1">
    <location>
        <begin position="10"/>
        <end position="161"/>
    </location>
</feature>
<dbReference type="eggNOG" id="COG2318">
    <property type="taxonomic scope" value="Bacteria"/>
</dbReference>
<evidence type="ECO:0000313" key="3">
    <source>
        <dbReference type="Proteomes" id="UP000001917"/>
    </source>
</evidence>
<keyword evidence="3" id="KW-1185">Reference proteome</keyword>
<dbReference type="AlphaFoldDB" id="C8WUL6"/>
<dbReference type="Proteomes" id="UP000001917">
    <property type="component" value="Chromosome"/>
</dbReference>
<dbReference type="InterPro" id="IPR034660">
    <property type="entry name" value="DinB/YfiT-like"/>
</dbReference>
<dbReference type="Gene3D" id="1.20.120.450">
    <property type="entry name" value="dinb family like domain"/>
    <property type="match status" value="1"/>
</dbReference>
<evidence type="ECO:0000313" key="2">
    <source>
        <dbReference type="EMBL" id="ACV59832.1"/>
    </source>
</evidence>
<dbReference type="STRING" id="521098.Aaci_2828"/>
<dbReference type="Pfam" id="PF12867">
    <property type="entry name" value="DinB_2"/>
    <property type="match status" value="1"/>
</dbReference>
<reference evidence="3" key="1">
    <citation type="submission" date="2009-09" db="EMBL/GenBank/DDBJ databases">
        <title>The complete chromosome of Alicyclobacillus acidocaldarius subsp. acidocaldarius DSM 446.</title>
        <authorList>
            <consortium name="US DOE Joint Genome Institute (JGI-PGF)"/>
            <person name="Lucas S."/>
            <person name="Copeland A."/>
            <person name="Lapidus A."/>
            <person name="Glavina del Rio T."/>
            <person name="Dalin E."/>
            <person name="Tice H."/>
            <person name="Bruce D."/>
            <person name="Goodwin L."/>
            <person name="Pitluck S."/>
            <person name="Kyrpides N."/>
            <person name="Mavromatis K."/>
            <person name="Ivanova N."/>
            <person name="Ovchinnikova G."/>
            <person name="Chertkov O."/>
            <person name="Sims D."/>
            <person name="Brettin T."/>
            <person name="Detter J.C."/>
            <person name="Han C."/>
            <person name="Larimer F."/>
            <person name="Land M."/>
            <person name="Hauser L."/>
            <person name="Markowitz V."/>
            <person name="Cheng J.-F."/>
            <person name="Hugenholtz P."/>
            <person name="Woyke T."/>
            <person name="Wu D."/>
            <person name="Pukall R."/>
            <person name="Klenk H.-P."/>
            <person name="Eisen J.A."/>
        </authorList>
    </citation>
    <scope>NUCLEOTIDE SEQUENCE [LARGE SCALE GENOMIC DNA]</scope>
    <source>
        <strain evidence="3">ATCC 27009 / DSM 446 / BCRC 14685 / JCM 5260 / KCTC 1825 / NBRC 15652 / NCIMB 11725 / NRRL B-14509 / 104-IA</strain>
    </source>
</reference>
<evidence type="ECO:0000259" key="1">
    <source>
        <dbReference type="Pfam" id="PF12867"/>
    </source>
</evidence>
<dbReference type="HOGENOM" id="CLU_109379_1_0_9"/>
<protein>
    <recommendedName>
        <fullName evidence="1">DinB-like domain-containing protein</fullName>
    </recommendedName>
</protein>
<dbReference type="EMBL" id="CP001727">
    <property type="protein sequence ID" value="ACV59832.1"/>
    <property type="molecule type" value="Genomic_DNA"/>
</dbReference>
<dbReference type="SUPFAM" id="SSF109854">
    <property type="entry name" value="DinB/YfiT-like putative metalloenzymes"/>
    <property type="match status" value="1"/>
</dbReference>
<dbReference type="InterPro" id="IPR024775">
    <property type="entry name" value="DinB-like"/>
</dbReference>
<gene>
    <name evidence="2" type="ordered locus">Aaci_2828</name>
</gene>